<gene>
    <name evidence="2" type="ORF">GT360_06290</name>
</gene>
<keyword evidence="1" id="KW-0732">Signal</keyword>
<evidence type="ECO:0000313" key="3">
    <source>
        <dbReference type="Proteomes" id="UP000464262"/>
    </source>
</evidence>
<proteinExistence type="predicted"/>
<feature type="signal peptide" evidence="1">
    <location>
        <begin position="1"/>
        <end position="27"/>
    </location>
</feature>
<name>A0A7Z2T2E9_9VIBR</name>
<evidence type="ECO:0008006" key="4">
    <source>
        <dbReference type="Google" id="ProtNLM"/>
    </source>
</evidence>
<evidence type="ECO:0000256" key="1">
    <source>
        <dbReference type="SAM" id="SignalP"/>
    </source>
</evidence>
<dbReference type="Proteomes" id="UP000464262">
    <property type="component" value="Chromosome 1"/>
</dbReference>
<protein>
    <recommendedName>
        <fullName evidence="4">Outer membrane protein beta-barrel domain-containing protein</fullName>
    </recommendedName>
</protein>
<dbReference type="RefSeq" id="WP_164648048.1">
    <property type="nucleotide sequence ID" value="NZ_CP047475.1"/>
</dbReference>
<evidence type="ECO:0000313" key="2">
    <source>
        <dbReference type="EMBL" id="QIA63144.1"/>
    </source>
</evidence>
<keyword evidence="3" id="KW-1185">Reference proteome</keyword>
<accession>A0A7Z2T2E9</accession>
<organism evidence="2 3">
    <name type="scientific">Vibrio astriarenae</name>
    <dbReference type="NCBI Taxonomy" id="1481923"/>
    <lineage>
        <taxon>Bacteria</taxon>
        <taxon>Pseudomonadati</taxon>
        <taxon>Pseudomonadota</taxon>
        <taxon>Gammaproteobacteria</taxon>
        <taxon>Vibrionales</taxon>
        <taxon>Vibrionaceae</taxon>
        <taxon>Vibrio</taxon>
    </lineage>
</organism>
<reference evidence="2 3" key="1">
    <citation type="submission" date="2020-01" db="EMBL/GenBank/DDBJ databases">
        <title>Whole genome and functional gene identification of agarase of Vibrio HN897.</title>
        <authorList>
            <person name="Liu Y."/>
            <person name="Zhao Z."/>
        </authorList>
    </citation>
    <scope>NUCLEOTIDE SEQUENCE [LARGE SCALE GENOMIC DNA]</scope>
    <source>
        <strain evidence="2 3">HN897</strain>
    </source>
</reference>
<dbReference type="EMBL" id="CP047475">
    <property type="protein sequence ID" value="QIA63144.1"/>
    <property type="molecule type" value="Genomic_DNA"/>
</dbReference>
<sequence length="173" mass="19328">MSKTRKVVPTLILSLSLLFMGTSPALAEDDWGKQHIDSFSFGGLFEGSSKDMYFGYTRYKQEGIGLGVEVALYRYKHTNDEIDYSSTYTERDLSLTFPVAATDKIYISPSLGVRQIKNSHELEGEGLEHEVKNYEALYGLDLTYMLDNVSITIGADKSKSSEWSVSYGLGVSF</sequence>
<dbReference type="AlphaFoldDB" id="A0A7Z2T2E9"/>
<feature type="chain" id="PRO_5030700170" description="Outer membrane protein beta-barrel domain-containing protein" evidence="1">
    <location>
        <begin position="28"/>
        <end position="173"/>
    </location>
</feature>
<dbReference type="KEGG" id="vas:GT360_06290"/>